<organism evidence="15 16">
    <name type="scientific">Aliidiomarina haloalkalitolerans</name>
    <dbReference type="NCBI Taxonomy" id="859059"/>
    <lineage>
        <taxon>Bacteria</taxon>
        <taxon>Pseudomonadati</taxon>
        <taxon>Pseudomonadota</taxon>
        <taxon>Gammaproteobacteria</taxon>
        <taxon>Alteromonadales</taxon>
        <taxon>Idiomarinaceae</taxon>
        <taxon>Aliidiomarina</taxon>
    </lineage>
</organism>
<keyword evidence="14" id="KW-0573">Peptidoglycan synthesis</keyword>
<keyword evidence="10 14" id="KW-0046">Antibiotic resistance</keyword>
<keyword evidence="6 14" id="KW-0812">Transmembrane</keyword>
<proteinExistence type="inferred from homology"/>
<evidence type="ECO:0000256" key="12">
    <source>
        <dbReference type="ARBA" id="ARBA00032932"/>
    </source>
</evidence>
<dbReference type="Proteomes" id="UP000288212">
    <property type="component" value="Unassembled WGS sequence"/>
</dbReference>
<feature type="transmembrane region" description="Helical" evidence="14">
    <location>
        <begin position="115"/>
        <end position="133"/>
    </location>
</feature>
<comment type="miscellaneous">
    <text evidence="14">Bacitracin is thought to be involved in the inhibition of peptidoglycan synthesis by sequestering undecaprenyl diphosphate, thereby reducing the pool of lipid carrier available.</text>
</comment>
<keyword evidence="5 14" id="KW-1003">Cell membrane</keyword>
<dbReference type="GO" id="GO:0071555">
    <property type="term" value="P:cell wall organization"/>
    <property type="evidence" value="ECO:0007669"/>
    <property type="project" value="UniProtKB-KW"/>
</dbReference>
<comment type="function">
    <text evidence="14">Catalyzes the dephosphorylation of undecaprenyl diphosphate (UPP). Confers resistance to bacitracin.</text>
</comment>
<dbReference type="GO" id="GO:0005886">
    <property type="term" value="C:plasma membrane"/>
    <property type="evidence" value="ECO:0007669"/>
    <property type="project" value="UniProtKB-SubCell"/>
</dbReference>
<keyword evidence="7 14" id="KW-0378">Hydrolase</keyword>
<name>A0A432VRY1_9GAMM</name>
<dbReference type="GO" id="GO:0050380">
    <property type="term" value="F:undecaprenyl-diphosphatase activity"/>
    <property type="evidence" value="ECO:0007669"/>
    <property type="project" value="UniProtKB-UniRule"/>
</dbReference>
<evidence type="ECO:0000256" key="9">
    <source>
        <dbReference type="ARBA" id="ARBA00023136"/>
    </source>
</evidence>
<dbReference type="NCBIfam" id="NF001393">
    <property type="entry name" value="PRK00281.2-4"/>
    <property type="match status" value="1"/>
</dbReference>
<evidence type="ECO:0000256" key="5">
    <source>
        <dbReference type="ARBA" id="ARBA00022475"/>
    </source>
</evidence>
<dbReference type="Pfam" id="PF02673">
    <property type="entry name" value="BacA"/>
    <property type="match status" value="1"/>
</dbReference>
<sequence length="265" mass="29078">MDYFTAFWLALVQGITEFLPISSQAHLVLAGQWLGDVYQGLAFDVVLHAGSLVAVIAYFRHEIFTMLRDWFGTWLGKGATKDSKLGWWVIIGTIPAGVLGILFKDLAEGVLRGEVIMGLALIVFGLLLGLADWKGRGDRDEYSLGLRDVLIIGFAQALALIPGTSRSGITMTAALFLGLSRDAAARFSFLLSIPIIAAASLLLTFDLVREGTDIPWDTLLVGFVVAAVSTYACIHYFLAFIRRIGMQPFVIYRLILGGLLLWFFL</sequence>
<keyword evidence="9 14" id="KW-0472">Membrane</keyword>
<dbReference type="PANTHER" id="PTHR30622">
    <property type="entry name" value="UNDECAPRENYL-DIPHOSPHATASE"/>
    <property type="match status" value="1"/>
</dbReference>
<evidence type="ECO:0000256" key="8">
    <source>
        <dbReference type="ARBA" id="ARBA00022989"/>
    </source>
</evidence>
<dbReference type="PANTHER" id="PTHR30622:SF4">
    <property type="entry name" value="UNDECAPRENYL-DIPHOSPHATASE"/>
    <property type="match status" value="1"/>
</dbReference>
<evidence type="ECO:0000313" key="15">
    <source>
        <dbReference type="EMBL" id="RUO19107.1"/>
    </source>
</evidence>
<evidence type="ECO:0000256" key="7">
    <source>
        <dbReference type="ARBA" id="ARBA00022801"/>
    </source>
</evidence>
<keyword evidence="14" id="KW-0133">Cell shape</keyword>
<evidence type="ECO:0000256" key="1">
    <source>
        <dbReference type="ARBA" id="ARBA00004651"/>
    </source>
</evidence>
<dbReference type="GO" id="GO:0009252">
    <property type="term" value="P:peptidoglycan biosynthetic process"/>
    <property type="evidence" value="ECO:0007669"/>
    <property type="project" value="UniProtKB-KW"/>
</dbReference>
<comment type="catalytic activity">
    <reaction evidence="13 14">
        <text>di-trans,octa-cis-undecaprenyl diphosphate + H2O = di-trans,octa-cis-undecaprenyl phosphate + phosphate + H(+)</text>
        <dbReference type="Rhea" id="RHEA:28094"/>
        <dbReference type="ChEBI" id="CHEBI:15377"/>
        <dbReference type="ChEBI" id="CHEBI:15378"/>
        <dbReference type="ChEBI" id="CHEBI:43474"/>
        <dbReference type="ChEBI" id="CHEBI:58405"/>
        <dbReference type="ChEBI" id="CHEBI:60392"/>
        <dbReference type="EC" id="3.6.1.27"/>
    </reaction>
</comment>
<dbReference type="EMBL" id="PIPI01000006">
    <property type="protein sequence ID" value="RUO19107.1"/>
    <property type="molecule type" value="Genomic_DNA"/>
</dbReference>
<comment type="similarity">
    <text evidence="2 14">Belongs to the UppP family.</text>
</comment>
<feature type="transmembrane region" description="Helical" evidence="14">
    <location>
        <begin position="40"/>
        <end position="59"/>
    </location>
</feature>
<evidence type="ECO:0000256" key="13">
    <source>
        <dbReference type="ARBA" id="ARBA00047594"/>
    </source>
</evidence>
<dbReference type="AlphaFoldDB" id="A0A432VRY1"/>
<feature type="transmembrane region" description="Helical" evidence="14">
    <location>
        <begin position="183"/>
        <end position="207"/>
    </location>
</feature>
<feature type="transmembrane region" description="Helical" evidence="14">
    <location>
        <begin position="244"/>
        <end position="264"/>
    </location>
</feature>
<evidence type="ECO:0000256" key="4">
    <source>
        <dbReference type="ARBA" id="ARBA00021581"/>
    </source>
</evidence>
<dbReference type="GO" id="GO:0046677">
    <property type="term" value="P:response to antibiotic"/>
    <property type="evidence" value="ECO:0007669"/>
    <property type="project" value="UniProtKB-UniRule"/>
</dbReference>
<feature type="transmembrane region" description="Helical" evidence="14">
    <location>
        <begin position="85"/>
        <end position="103"/>
    </location>
</feature>
<evidence type="ECO:0000256" key="3">
    <source>
        <dbReference type="ARBA" id="ARBA00012374"/>
    </source>
</evidence>
<dbReference type="GO" id="GO:0008360">
    <property type="term" value="P:regulation of cell shape"/>
    <property type="evidence" value="ECO:0007669"/>
    <property type="project" value="UniProtKB-KW"/>
</dbReference>
<comment type="caution">
    <text evidence="15">The sequence shown here is derived from an EMBL/GenBank/DDBJ whole genome shotgun (WGS) entry which is preliminary data.</text>
</comment>
<reference evidence="15 16" key="1">
    <citation type="journal article" date="2011" name="Front. Microbiol.">
        <title>Genomic signatures of strain selection and enhancement in Bacillus atrophaeus var. globigii, a historical biowarfare simulant.</title>
        <authorList>
            <person name="Gibbons H.S."/>
            <person name="Broomall S.M."/>
            <person name="McNew L.A."/>
            <person name="Daligault H."/>
            <person name="Chapman C."/>
            <person name="Bruce D."/>
            <person name="Karavis M."/>
            <person name="Krepps M."/>
            <person name="McGregor P.A."/>
            <person name="Hong C."/>
            <person name="Park K.H."/>
            <person name="Akmal A."/>
            <person name="Feldman A."/>
            <person name="Lin J.S."/>
            <person name="Chang W.E."/>
            <person name="Higgs B.W."/>
            <person name="Demirev P."/>
            <person name="Lindquist J."/>
            <person name="Liem A."/>
            <person name="Fochler E."/>
            <person name="Read T.D."/>
            <person name="Tapia R."/>
            <person name="Johnson S."/>
            <person name="Bishop-Lilly K.A."/>
            <person name="Detter C."/>
            <person name="Han C."/>
            <person name="Sozhamannan S."/>
            <person name="Rosenzweig C.N."/>
            <person name="Skowronski E.W."/>
        </authorList>
    </citation>
    <scope>NUCLEOTIDE SEQUENCE [LARGE SCALE GENOMIC DNA]</scope>
    <source>
        <strain evidence="15 16">AK5</strain>
    </source>
</reference>
<evidence type="ECO:0000313" key="16">
    <source>
        <dbReference type="Proteomes" id="UP000288212"/>
    </source>
</evidence>
<keyword evidence="16" id="KW-1185">Reference proteome</keyword>
<dbReference type="EC" id="3.6.1.27" evidence="3 14"/>
<evidence type="ECO:0000256" key="11">
    <source>
        <dbReference type="ARBA" id="ARBA00032707"/>
    </source>
</evidence>
<keyword evidence="14" id="KW-0961">Cell wall biogenesis/degradation</keyword>
<dbReference type="InterPro" id="IPR003824">
    <property type="entry name" value="UppP"/>
</dbReference>
<evidence type="ECO:0000256" key="10">
    <source>
        <dbReference type="ARBA" id="ARBA00023251"/>
    </source>
</evidence>
<protein>
    <recommendedName>
        <fullName evidence="4 14">Undecaprenyl-diphosphatase</fullName>
        <ecNumber evidence="3 14">3.6.1.27</ecNumber>
    </recommendedName>
    <alternativeName>
        <fullName evidence="12 14">Bacitracin resistance protein</fullName>
    </alternativeName>
    <alternativeName>
        <fullName evidence="11 14">Undecaprenyl pyrophosphate phosphatase</fullName>
    </alternativeName>
</protein>
<feature type="transmembrane region" description="Helical" evidence="14">
    <location>
        <begin position="145"/>
        <end position="163"/>
    </location>
</feature>
<dbReference type="NCBIfam" id="TIGR00753">
    <property type="entry name" value="undec_PP_bacA"/>
    <property type="match status" value="1"/>
</dbReference>
<feature type="transmembrane region" description="Helical" evidence="14">
    <location>
        <begin position="219"/>
        <end position="238"/>
    </location>
</feature>
<evidence type="ECO:0000256" key="6">
    <source>
        <dbReference type="ARBA" id="ARBA00022692"/>
    </source>
</evidence>
<comment type="subcellular location">
    <subcellularLocation>
        <location evidence="1 14">Cell membrane</location>
        <topology evidence="1 14">Multi-pass membrane protein</topology>
    </subcellularLocation>
</comment>
<accession>A0A432VRY1</accession>
<evidence type="ECO:0000256" key="2">
    <source>
        <dbReference type="ARBA" id="ARBA00010621"/>
    </source>
</evidence>
<keyword evidence="8 14" id="KW-1133">Transmembrane helix</keyword>
<dbReference type="OrthoDB" id="9808289at2"/>
<evidence type="ECO:0000256" key="14">
    <source>
        <dbReference type="HAMAP-Rule" id="MF_01006"/>
    </source>
</evidence>
<gene>
    <name evidence="14" type="primary">uppP</name>
    <name evidence="15" type="ORF">CWE06_08690</name>
</gene>
<dbReference type="HAMAP" id="MF_01006">
    <property type="entry name" value="Undec_diphosphatase"/>
    <property type="match status" value="1"/>
</dbReference>
<dbReference type="RefSeq" id="WP_126793190.1">
    <property type="nucleotide sequence ID" value="NZ_PIPI01000006.1"/>
</dbReference>